<organism evidence="15 16">
    <name type="scientific">Monoglobus pectinilyticus</name>
    <dbReference type="NCBI Taxonomy" id="1981510"/>
    <lineage>
        <taxon>Bacteria</taxon>
        <taxon>Bacillati</taxon>
        <taxon>Bacillota</taxon>
        <taxon>Clostridia</taxon>
        <taxon>Monoglobales</taxon>
        <taxon>Monoglobaceae</taxon>
        <taxon>Monoglobus</taxon>
    </lineage>
</organism>
<feature type="binding site" evidence="10">
    <location>
        <position position="53"/>
    </location>
    <ligand>
        <name>[4Fe-4S] cluster</name>
        <dbReference type="ChEBI" id="CHEBI:49883"/>
        <label>1</label>
    </ligand>
</feature>
<dbReference type="GO" id="GO:0051539">
    <property type="term" value="F:4 iron, 4 sulfur cluster binding"/>
    <property type="evidence" value="ECO:0007669"/>
    <property type="project" value="UniProtKB-UniRule"/>
</dbReference>
<keyword evidence="8 10" id="KW-0411">Iron-sulfur</keyword>
<dbReference type="KEGG" id="mpec:B9O19_00067"/>
<reference evidence="15 16" key="1">
    <citation type="submission" date="2017-04" db="EMBL/GenBank/DDBJ databases">
        <title>Monoglobus pectinilyticus 14 draft genome.</title>
        <authorList>
            <person name="Kim C."/>
            <person name="Rosendale D.I."/>
            <person name="Kelly W.J."/>
            <person name="Tannock G.W."/>
            <person name="Patchett M.L."/>
            <person name="Jordens J.Z."/>
        </authorList>
    </citation>
    <scope>NUCLEOTIDE SEQUENCE [LARGE SCALE GENOMIC DNA]</scope>
    <source>
        <strain evidence="15 16">14</strain>
    </source>
</reference>
<feature type="binding site" evidence="10">
    <location>
        <position position="152"/>
    </location>
    <ligand>
        <name>[4Fe-4S] cluster</name>
        <dbReference type="ChEBI" id="CHEBI:49883"/>
        <label>3</label>
    </ligand>
</feature>
<evidence type="ECO:0000256" key="4">
    <source>
        <dbReference type="ARBA" id="ARBA00022737"/>
    </source>
</evidence>
<evidence type="ECO:0000256" key="10">
    <source>
        <dbReference type="HAMAP-Rule" id="MF_00463"/>
    </source>
</evidence>
<dbReference type="GO" id="GO:0022900">
    <property type="term" value="P:electron transport chain"/>
    <property type="evidence" value="ECO:0007669"/>
    <property type="project" value="UniProtKB-UniRule"/>
</dbReference>
<dbReference type="CDD" id="cd10549">
    <property type="entry name" value="MtMvhB_like"/>
    <property type="match status" value="1"/>
</dbReference>
<feature type="transmembrane region" description="Helical" evidence="12">
    <location>
        <begin position="6"/>
        <end position="31"/>
    </location>
</feature>
<keyword evidence="1 10" id="KW-0813">Transport</keyword>
<dbReference type="InterPro" id="IPR010207">
    <property type="entry name" value="Elect_transpt_cplx_RnfB/RsxB"/>
</dbReference>
<keyword evidence="4 10" id="KW-0677">Repeat</keyword>
<dbReference type="GO" id="GO:0005886">
    <property type="term" value="C:plasma membrane"/>
    <property type="evidence" value="ECO:0007669"/>
    <property type="project" value="UniProtKB-SubCell"/>
</dbReference>
<dbReference type="HAMAP" id="MF_00463">
    <property type="entry name" value="RsxB_RnfB"/>
    <property type="match status" value="1"/>
</dbReference>
<feature type="binding site" evidence="10">
    <location>
        <position position="171"/>
    </location>
    <ligand>
        <name>[4Fe-4S] cluster</name>
        <dbReference type="ChEBI" id="CHEBI:49883"/>
        <label>3</label>
    </ligand>
</feature>
<feature type="binding site" evidence="10">
    <location>
        <position position="181"/>
    </location>
    <ligand>
        <name>[4Fe-4S] cluster</name>
        <dbReference type="ChEBI" id="CHEBI:49883"/>
        <label>2</label>
    </ligand>
</feature>
<sequence length="355" mass="37607">MVSSILIPVLVVGGMGLIFGVLLGVASKVFAVKEDERVPKILEVLPGANCGGCGFAGCSAYATALCKGGVKTNMCPVGGDAVSEKISEIMGVKNEVKEKMVARVLCNGSPERAVQKYYFDGPRDCYSASRLGGGEKMCAYGCLGFGSCVKVCKFGAMSIKDGVAYVDIDKCVACGACAEECPKKIIKILPLKSKYTITCKSVEKGKITRRDCAVGCIGCGICAKACPKGAISISEHLAVIDPNKCVNCGICAQKCPQKAINKVTPAGLVRPEPKPSKPKLTPEQIEALKAKKAAERKDLNQSPGESEKNIKSKVVDADTKFNDVVKNNIDREVKIKSGVQISDTQEINVKESNRI</sequence>
<name>A0A2K9NYY3_9FIRM</name>
<comment type="function">
    <text evidence="10">Part of a membrane-bound complex that couples electron transfer with translocation of ions across the membrane.</text>
</comment>
<feature type="region of interest" description="Disordered" evidence="11">
    <location>
        <begin position="293"/>
        <end position="313"/>
    </location>
</feature>
<evidence type="ECO:0000256" key="1">
    <source>
        <dbReference type="ARBA" id="ARBA00022448"/>
    </source>
</evidence>
<comment type="subunit">
    <text evidence="10">The complex is composed of six subunits: RnfA, RnfB, RnfC, RnfD, RnfE and RnfG.</text>
</comment>
<accession>A0A2K9NYY3</accession>
<gene>
    <name evidence="10" type="primary">rnfB</name>
    <name evidence="15" type="ORF">B9O19_00067</name>
</gene>
<dbReference type="Pfam" id="PF04060">
    <property type="entry name" value="FeS"/>
    <property type="match status" value="1"/>
</dbReference>
<dbReference type="SUPFAM" id="SSF54862">
    <property type="entry name" value="4Fe-4S ferredoxins"/>
    <property type="match status" value="1"/>
</dbReference>
<dbReference type="Pfam" id="PF12838">
    <property type="entry name" value="Fer4_7"/>
    <property type="match status" value="1"/>
</dbReference>
<keyword evidence="10" id="KW-1003">Cell membrane</keyword>
<dbReference type="AlphaFoldDB" id="A0A2K9NYY3"/>
<keyword evidence="12" id="KW-1133">Transmembrane helix</keyword>
<feature type="domain" description="4Fe-4S ferredoxin-type" evidence="13">
    <location>
        <begin position="162"/>
        <end position="191"/>
    </location>
</feature>
<dbReference type="GO" id="GO:0046872">
    <property type="term" value="F:metal ion binding"/>
    <property type="evidence" value="ECO:0007669"/>
    <property type="project" value="UniProtKB-KW"/>
</dbReference>
<dbReference type="PROSITE" id="PS51379">
    <property type="entry name" value="4FE4S_FER_2"/>
    <property type="match status" value="3"/>
</dbReference>
<dbReference type="NCBIfam" id="TIGR01944">
    <property type="entry name" value="rnfB"/>
    <property type="match status" value="1"/>
</dbReference>
<evidence type="ECO:0000259" key="14">
    <source>
        <dbReference type="PROSITE" id="PS51656"/>
    </source>
</evidence>
<evidence type="ECO:0000256" key="5">
    <source>
        <dbReference type="ARBA" id="ARBA00022967"/>
    </source>
</evidence>
<feature type="region of interest" description="Hydrophobic" evidence="10">
    <location>
        <begin position="1"/>
        <end position="27"/>
    </location>
</feature>
<feature type="binding site" evidence="10">
    <location>
        <position position="174"/>
    </location>
    <ligand>
        <name>[4Fe-4S] cluster</name>
        <dbReference type="ChEBI" id="CHEBI:49883"/>
        <label>3</label>
    </ligand>
</feature>
<feature type="binding site" evidence="10">
    <location>
        <position position="58"/>
    </location>
    <ligand>
        <name>[4Fe-4S] cluster</name>
        <dbReference type="ChEBI" id="CHEBI:49883"/>
        <label>1</label>
    </ligand>
</feature>
<evidence type="ECO:0000259" key="13">
    <source>
        <dbReference type="PROSITE" id="PS51379"/>
    </source>
</evidence>
<evidence type="ECO:0000256" key="6">
    <source>
        <dbReference type="ARBA" id="ARBA00022982"/>
    </source>
</evidence>
<evidence type="ECO:0000256" key="11">
    <source>
        <dbReference type="SAM" id="MobiDB-lite"/>
    </source>
</evidence>
<evidence type="ECO:0000256" key="7">
    <source>
        <dbReference type="ARBA" id="ARBA00023004"/>
    </source>
</evidence>
<feature type="binding site" evidence="10">
    <location>
        <position position="148"/>
    </location>
    <ligand>
        <name>[4Fe-4S] cluster</name>
        <dbReference type="ChEBI" id="CHEBI:49883"/>
        <label>2</label>
    </ligand>
</feature>
<dbReference type="Gene3D" id="1.10.15.40">
    <property type="entry name" value="Electron transport complex subunit B, putative Fe-S cluster"/>
    <property type="match status" value="1"/>
</dbReference>
<keyword evidence="16" id="KW-1185">Reference proteome</keyword>
<dbReference type="PANTHER" id="PTHR43560">
    <property type="entry name" value="ION-TRANSLOCATING OXIDOREDUCTASE COMPLEX SUBUNIT B"/>
    <property type="match status" value="1"/>
</dbReference>
<keyword evidence="12" id="KW-0812">Transmembrane</keyword>
<comment type="similarity">
    <text evidence="10">Belongs to the 4Fe4S bacterial-type ferredoxin family. RnfB subfamily.</text>
</comment>
<keyword evidence="9 10" id="KW-0472">Membrane</keyword>
<dbReference type="PROSITE" id="PS00198">
    <property type="entry name" value="4FE4S_FER_1"/>
    <property type="match status" value="2"/>
</dbReference>
<keyword evidence="7 10" id="KW-0408">Iron</keyword>
<evidence type="ECO:0000313" key="15">
    <source>
        <dbReference type="EMBL" id="AUO18252.1"/>
    </source>
</evidence>
<feature type="domain" description="4Fe-4S ferredoxin-type" evidence="13">
    <location>
        <begin position="205"/>
        <end position="235"/>
    </location>
</feature>
<evidence type="ECO:0000313" key="16">
    <source>
        <dbReference type="Proteomes" id="UP000235589"/>
    </source>
</evidence>
<dbReference type="Proteomes" id="UP000235589">
    <property type="component" value="Chromosome"/>
</dbReference>
<dbReference type="PROSITE" id="PS51656">
    <property type="entry name" value="4FE4S"/>
    <property type="match status" value="1"/>
</dbReference>
<dbReference type="RefSeq" id="WP_102364608.1">
    <property type="nucleotide sequence ID" value="NZ_CP020991.1"/>
</dbReference>
<dbReference type="InterPro" id="IPR050395">
    <property type="entry name" value="4Fe4S_Ferredoxin_RnfB"/>
</dbReference>
<evidence type="ECO:0000256" key="3">
    <source>
        <dbReference type="ARBA" id="ARBA00022723"/>
    </source>
</evidence>
<feature type="domain" description="4Fe-4S ferredoxin-type" evidence="13">
    <location>
        <begin position="236"/>
        <end position="265"/>
    </location>
</feature>
<dbReference type="GO" id="GO:0009055">
    <property type="term" value="F:electron transfer activity"/>
    <property type="evidence" value="ECO:0007669"/>
    <property type="project" value="InterPro"/>
</dbReference>
<keyword evidence="3 10" id="KW-0479">Metal-binding</keyword>
<keyword evidence="5 10" id="KW-1278">Translocase</keyword>
<evidence type="ECO:0000256" key="8">
    <source>
        <dbReference type="ARBA" id="ARBA00023014"/>
    </source>
</evidence>
<feature type="binding site" evidence="10">
    <location>
        <position position="138"/>
    </location>
    <ligand>
        <name>[4Fe-4S] cluster</name>
        <dbReference type="ChEBI" id="CHEBI:49883"/>
        <label>2</label>
    </ligand>
</feature>
<keyword evidence="2 10" id="KW-0004">4Fe-4S</keyword>
<feature type="binding site" evidence="10">
    <location>
        <position position="50"/>
    </location>
    <ligand>
        <name>[4Fe-4S] cluster</name>
        <dbReference type="ChEBI" id="CHEBI:49883"/>
        <label>1</label>
    </ligand>
</feature>
<feature type="binding site" evidence="10">
    <location>
        <position position="177"/>
    </location>
    <ligand>
        <name>[4Fe-4S] cluster</name>
        <dbReference type="ChEBI" id="CHEBI:49883"/>
        <label>3</label>
    </ligand>
</feature>
<dbReference type="OrthoDB" id="9789936at2"/>
<dbReference type="EC" id="7.-.-.-" evidence="10"/>
<evidence type="ECO:0000256" key="9">
    <source>
        <dbReference type="ARBA" id="ARBA00023136"/>
    </source>
</evidence>
<protein>
    <recommendedName>
        <fullName evidence="10">Ion-translocating oxidoreductase complex subunit B</fullName>
        <ecNumber evidence="10">7.-.-.-</ecNumber>
    </recommendedName>
    <alternativeName>
        <fullName evidence="10">Rnf electron transport complex subunit B</fullName>
    </alternativeName>
</protein>
<dbReference type="PANTHER" id="PTHR43560:SF1">
    <property type="entry name" value="ION-TRANSLOCATING OXIDOREDUCTASE COMPLEX SUBUNIT B"/>
    <property type="match status" value="1"/>
</dbReference>
<feature type="domain" description="4Fe-4S" evidence="14">
    <location>
        <begin position="33"/>
        <end position="92"/>
    </location>
</feature>
<evidence type="ECO:0000256" key="2">
    <source>
        <dbReference type="ARBA" id="ARBA00022485"/>
    </source>
</evidence>
<proteinExistence type="inferred from homology"/>
<comment type="caution">
    <text evidence="10">Lacks conserved residue(s) required for the propagation of feature annotation.</text>
</comment>
<feature type="binding site" evidence="10">
    <location>
        <position position="142"/>
    </location>
    <ligand>
        <name>[4Fe-4S] cluster</name>
        <dbReference type="ChEBI" id="CHEBI:49883"/>
        <label>2</label>
    </ligand>
</feature>
<evidence type="ECO:0000256" key="12">
    <source>
        <dbReference type="SAM" id="Phobius"/>
    </source>
</evidence>
<dbReference type="InterPro" id="IPR007202">
    <property type="entry name" value="4Fe-4S_dom"/>
</dbReference>
<dbReference type="Gene3D" id="3.30.70.20">
    <property type="match status" value="2"/>
</dbReference>
<keyword evidence="6 10" id="KW-0249">Electron transport</keyword>
<comment type="subcellular location">
    <subcellularLocation>
        <location evidence="10">Cell membrane</location>
    </subcellularLocation>
</comment>
<dbReference type="GeneID" id="98061500"/>
<dbReference type="InterPro" id="IPR017900">
    <property type="entry name" value="4Fe4S_Fe_S_CS"/>
</dbReference>
<dbReference type="EMBL" id="CP020991">
    <property type="protein sequence ID" value="AUO18252.1"/>
    <property type="molecule type" value="Genomic_DNA"/>
</dbReference>
<dbReference type="Pfam" id="PF00037">
    <property type="entry name" value="Fer4"/>
    <property type="match status" value="1"/>
</dbReference>
<dbReference type="InterPro" id="IPR017896">
    <property type="entry name" value="4Fe4S_Fe-S-bd"/>
</dbReference>
<comment type="cofactor">
    <cofactor evidence="10">
        <name>[4Fe-4S] cluster</name>
        <dbReference type="ChEBI" id="CHEBI:49883"/>
    </cofactor>
    <text evidence="10">Binds 3 [4Fe-4S] clusters.</text>
</comment>
<feature type="binding site" evidence="10">
    <location>
        <position position="75"/>
    </location>
    <ligand>
        <name>[4Fe-4S] cluster</name>
        <dbReference type="ChEBI" id="CHEBI:49883"/>
        <label>1</label>
    </ligand>
</feature>